<name>A0ABQ8T047_PERAM</name>
<accession>A0ABQ8T047</accession>
<sequence length="166" mass="18387">MSNARCGTSRPDRHPTDIAASGTAIQQENSPYPVCAVFAVAIGLFEHIEQRFLLSGHSFLQCDSDFALIEKRQKVTKAFIPSDLLKIVQDSKVVKPFQTVSMLESYFLNMQDVAEQLISIKNLNISKACCIQYDISKAGSVSVKQSHDNEAVYTIKVQSALFQVKA</sequence>
<organism evidence="1 2">
    <name type="scientific">Periplaneta americana</name>
    <name type="common">American cockroach</name>
    <name type="synonym">Blatta americana</name>
    <dbReference type="NCBI Taxonomy" id="6978"/>
    <lineage>
        <taxon>Eukaryota</taxon>
        <taxon>Metazoa</taxon>
        <taxon>Ecdysozoa</taxon>
        <taxon>Arthropoda</taxon>
        <taxon>Hexapoda</taxon>
        <taxon>Insecta</taxon>
        <taxon>Pterygota</taxon>
        <taxon>Neoptera</taxon>
        <taxon>Polyneoptera</taxon>
        <taxon>Dictyoptera</taxon>
        <taxon>Blattodea</taxon>
        <taxon>Blattoidea</taxon>
        <taxon>Blattidae</taxon>
        <taxon>Blattinae</taxon>
        <taxon>Periplaneta</taxon>
    </lineage>
</organism>
<gene>
    <name evidence="1" type="ORF">ANN_07741</name>
</gene>
<dbReference type="Proteomes" id="UP001148838">
    <property type="component" value="Unassembled WGS sequence"/>
</dbReference>
<keyword evidence="2" id="KW-1185">Reference proteome</keyword>
<evidence type="ECO:0000313" key="2">
    <source>
        <dbReference type="Proteomes" id="UP001148838"/>
    </source>
</evidence>
<proteinExistence type="predicted"/>
<evidence type="ECO:0000313" key="1">
    <source>
        <dbReference type="EMBL" id="KAJ4439613.1"/>
    </source>
</evidence>
<reference evidence="1 2" key="1">
    <citation type="journal article" date="2022" name="Allergy">
        <title>Genome assembly and annotation of Periplaneta americana reveal a comprehensive cockroach allergen profile.</title>
        <authorList>
            <person name="Wang L."/>
            <person name="Xiong Q."/>
            <person name="Saelim N."/>
            <person name="Wang L."/>
            <person name="Nong W."/>
            <person name="Wan A.T."/>
            <person name="Shi M."/>
            <person name="Liu X."/>
            <person name="Cao Q."/>
            <person name="Hui J.H.L."/>
            <person name="Sookrung N."/>
            <person name="Leung T.F."/>
            <person name="Tungtrongchitr A."/>
            <person name="Tsui S.K.W."/>
        </authorList>
    </citation>
    <scope>NUCLEOTIDE SEQUENCE [LARGE SCALE GENOMIC DNA]</scope>
    <source>
        <strain evidence="1">PWHHKU_190912</strain>
    </source>
</reference>
<comment type="caution">
    <text evidence="1">The sequence shown here is derived from an EMBL/GenBank/DDBJ whole genome shotgun (WGS) entry which is preliminary data.</text>
</comment>
<protein>
    <submittedName>
        <fullName evidence="1">Uncharacterized protein</fullName>
    </submittedName>
</protein>
<dbReference type="EMBL" id="JAJSOF020000017">
    <property type="protein sequence ID" value="KAJ4439613.1"/>
    <property type="molecule type" value="Genomic_DNA"/>
</dbReference>